<comment type="subcellular location">
    <subcellularLocation>
        <location evidence="1 3">Nucleus</location>
    </subcellularLocation>
</comment>
<dbReference type="InterPro" id="IPR010402">
    <property type="entry name" value="CCT_domain"/>
</dbReference>
<evidence type="ECO:0000313" key="5">
    <source>
        <dbReference type="EMBL" id="OVA14693.1"/>
    </source>
</evidence>
<keyword evidence="6" id="KW-1185">Reference proteome</keyword>
<dbReference type="GO" id="GO:0009909">
    <property type="term" value="P:regulation of flower development"/>
    <property type="evidence" value="ECO:0007669"/>
    <property type="project" value="InterPro"/>
</dbReference>
<dbReference type="Pfam" id="PF06203">
    <property type="entry name" value="CCT"/>
    <property type="match status" value="1"/>
</dbReference>
<dbReference type="InterPro" id="IPR045281">
    <property type="entry name" value="CONSTANS-like"/>
</dbReference>
<keyword evidence="2 3" id="KW-0539">Nucleus</keyword>
<dbReference type="InParanoid" id="A0A200QW51"/>
<evidence type="ECO:0000256" key="3">
    <source>
        <dbReference type="PROSITE-ProRule" id="PRU00357"/>
    </source>
</evidence>
<dbReference type="PANTHER" id="PTHR31319">
    <property type="entry name" value="ZINC FINGER PROTEIN CONSTANS-LIKE 4"/>
    <property type="match status" value="1"/>
</dbReference>
<dbReference type="OMA" id="RTIKYAC"/>
<organism evidence="5 6">
    <name type="scientific">Macleaya cordata</name>
    <name type="common">Five-seeded plume-poppy</name>
    <name type="synonym">Bocconia cordata</name>
    <dbReference type="NCBI Taxonomy" id="56857"/>
    <lineage>
        <taxon>Eukaryota</taxon>
        <taxon>Viridiplantae</taxon>
        <taxon>Streptophyta</taxon>
        <taxon>Embryophyta</taxon>
        <taxon>Tracheophyta</taxon>
        <taxon>Spermatophyta</taxon>
        <taxon>Magnoliopsida</taxon>
        <taxon>Ranunculales</taxon>
        <taxon>Papaveraceae</taxon>
        <taxon>Papaveroideae</taxon>
        <taxon>Macleaya</taxon>
    </lineage>
</organism>
<evidence type="ECO:0000256" key="2">
    <source>
        <dbReference type="ARBA" id="ARBA00023242"/>
    </source>
</evidence>
<dbReference type="GO" id="GO:0003700">
    <property type="term" value="F:DNA-binding transcription factor activity"/>
    <property type="evidence" value="ECO:0007669"/>
    <property type="project" value="TreeGrafter"/>
</dbReference>
<dbReference type="EMBL" id="MVGT01001025">
    <property type="protein sequence ID" value="OVA14693.1"/>
    <property type="molecule type" value="Genomic_DNA"/>
</dbReference>
<dbReference type="PANTHER" id="PTHR31319:SF71">
    <property type="entry name" value="CCT MOTIF FAMILY PROTEIN"/>
    <property type="match status" value="1"/>
</dbReference>
<proteinExistence type="predicted"/>
<dbReference type="OrthoDB" id="153872at2759"/>
<dbReference type="Proteomes" id="UP000195402">
    <property type="component" value="Unassembled WGS sequence"/>
</dbReference>
<evidence type="ECO:0000256" key="1">
    <source>
        <dbReference type="ARBA" id="ARBA00004123"/>
    </source>
</evidence>
<sequence length="301" mass="33995">MYAETGLLYPYFQSFSQDVQHLEEFCGIQKTNASSMGNLLSTTTLLEYDMGAEGDLFKAPEPIIAEPLMGLDPMSETISMISSGNDDISSQTIKVVDMETIQSEHMLSEVIYECRKDLMAKSAIGESFAEDLAAKFPVVQMEEDPIAEMDRLISEVSIQKSKSVSSGCLSSMEWIHRDVMRPNFSDFHGVAFGAAYGMRRAFSEGDIQTLNTGKTNHMHSPFERTLTIGNYNIEDRMQKLSRYRTKKAKRNFGRTIKYACRKALADNQPRVRGRFAKTEESDTQKKTFSKRMGGCILEERQ</sequence>
<evidence type="ECO:0000313" key="6">
    <source>
        <dbReference type="Proteomes" id="UP000195402"/>
    </source>
</evidence>
<dbReference type="PROSITE" id="PS51017">
    <property type="entry name" value="CCT"/>
    <property type="match status" value="1"/>
</dbReference>
<dbReference type="FunCoup" id="A0A200QW51">
    <property type="interactions" value="673"/>
</dbReference>
<evidence type="ECO:0000259" key="4">
    <source>
        <dbReference type="PROSITE" id="PS51017"/>
    </source>
</evidence>
<gene>
    <name evidence="5" type="ORF">BVC80_1819g5</name>
</gene>
<protein>
    <submittedName>
        <fullName evidence="5">CCT domain</fullName>
    </submittedName>
</protein>
<reference evidence="5 6" key="1">
    <citation type="journal article" date="2017" name="Mol. Plant">
        <title>The Genome of Medicinal Plant Macleaya cordata Provides New Insights into Benzylisoquinoline Alkaloids Metabolism.</title>
        <authorList>
            <person name="Liu X."/>
            <person name="Liu Y."/>
            <person name="Huang P."/>
            <person name="Ma Y."/>
            <person name="Qing Z."/>
            <person name="Tang Q."/>
            <person name="Cao H."/>
            <person name="Cheng P."/>
            <person name="Zheng Y."/>
            <person name="Yuan Z."/>
            <person name="Zhou Y."/>
            <person name="Liu J."/>
            <person name="Tang Z."/>
            <person name="Zhuo Y."/>
            <person name="Zhang Y."/>
            <person name="Yu L."/>
            <person name="Huang J."/>
            <person name="Yang P."/>
            <person name="Peng Q."/>
            <person name="Zhang J."/>
            <person name="Jiang W."/>
            <person name="Zhang Z."/>
            <person name="Lin K."/>
            <person name="Ro D.K."/>
            <person name="Chen X."/>
            <person name="Xiong X."/>
            <person name="Shang Y."/>
            <person name="Huang S."/>
            <person name="Zeng J."/>
        </authorList>
    </citation>
    <scope>NUCLEOTIDE SEQUENCE [LARGE SCALE GENOMIC DNA]</scope>
    <source>
        <strain evidence="6">cv. BLH2017</strain>
        <tissue evidence="5">Root</tissue>
    </source>
</reference>
<feature type="domain" description="CCT" evidence="4">
    <location>
        <begin position="236"/>
        <end position="278"/>
    </location>
</feature>
<dbReference type="GO" id="GO:0005634">
    <property type="term" value="C:nucleus"/>
    <property type="evidence" value="ECO:0007669"/>
    <property type="project" value="UniProtKB-SubCell"/>
</dbReference>
<name>A0A200QW51_MACCD</name>
<dbReference type="AlphaFoldDB" id="A0A200QW51"/>
<comment type="caution">
    <text evidence="5">The sequence shown here is derived from an EMBL/GenBank/DDBJ whole genome shotgun (WGS) entry which is preliminary data.</text>
</comment>
<accession>A0A200QW51</accession>